<dbReference type="Proteomes" id="UP000327044">
    <property type="component" value="Unassembled WGS sequence"/>
</dbReference>
<name>A0A1Y1MRN5_PHOPY</name>
<dbReference type="EMBL" id="GEZM01026168">
    <property type="protein sequence ID" value="JAV87188.1"/>
    <property type="molecule type" value="Transcribed_RNA"/>
</dbReference>
<dbReference type="EMBL" id="VVIM01000001">
    <property type="protein sequence ID" value="KAB0803334.1"/>
    <property type="molecule type" value="Genomic_DNA"/>
</dbReference>
<accession>A0A1Y1MRN5</accession>
<sequence length="112" mass="13118">MALFQFHWLTRLIKRHTKPIPEGTADLWKRRLSYLYAIIAWNAFGFVAYSCYTGNQDWAKRFKSPATLESSPARQWTQTLKIKDATVYKISGSNLSRYEIHNEFPAEDEAEK</sequence>
<keyword evidence="4" id="KW-1185">Reference proteome</keyword>
<reference evidence="2" key="1">
    <citation type="journal article" date="2016" name="Sci. Rep.">
        <title>Molecular characterization of firefly nuptial gifts: a multi-omics approach sheds light on postcopulatory sexual selection.</title>
        <authorList>
            <person name="Al-Wathiqui N."/>
            <person name="Fallon T.R."/>
            <person name="South A."/>
            <person name="Weng J.K."/>
            <person name="Lewis S.M."/>
        </authorList>
    </citation>
    <scope>NUCLEOTIDE SEQUENCE</scope>
</reference>
<dbReference type="OrthoDB" id="6354412at2759"/>
<evidence type="ECO:0000313" key="4">
    <source>
        <dbReference type="Proteomes" id="UP000327044"/>
    </source>
</evidence>
<reference evidence="3 4" key="2">
    <citation type="journal article" date="2018" name="Elife">
        <title>Firefly genomes illuminate parallel origins of bioluminescence in beetles.</title>
        <authorList>
            <person name="Fallon T.R."/>
            <person name="Lower S.E."/>
            <person name="Chang C.H."/>
            <person name="Bessho-Uehara M."/>
            <person name="Martin G.J."/>
            <person name="Bewick A.J."/>
            <person name="Behringer M."/>
            <person name="Debat H.J."/>
            <person name="Wong I."/>
            <person name="Day J.C."/>
            <person name="Suvorov A."/>
            <person name="Silva C.J."/>
            <person name="Stanger-Hall K.F."/>
            <person name="Hall D.W."/>
            <person name="Schmitz R.J."/>
            <person name="Nelson D.R."/>
            <person name="Lewis S.M."/>
            <person name="Shigenobu S."/>
            <person name="Bybee S.M."/>
            <person name="Larracuente A.M."/>
            <person name="Oba Y."/>
            <person name="Weng J.K."/>
        </authorList>
    </citation>
    <scope>NUCLEOTIDE SEQUENCE [LARGE SCALE GENOMIC DNA]</scope>
    <source>
        <strain evidence="3">1611_PpyrPB1</strain>
        <tissue evidence="3">Whole body</tissue>
    </source>
</reference>
<dbReference type="InParanoid" id="A0A1Y1MRN5"/>
<evidence type="ECO:0000256" key="1">
    <source>
        <dbReference type="SAM" id="Phobius"/>
    </source>
</evidence>
<evidence type="ECO:0000313" key="2">
    <source>
        <dbReference type="EMBL" id="JAV87190.1"/>
    </source>
</evidence>
<dbReference type="EMBL" id="GEZM01026167">
    <property type="protein sequence ID" value="JAV87190.1"/>
    <property type="molecule type" value="Transcribed_RNA"/>
</dbReference>
<keyword evidence="1" id="KW-1133">Transmembrane helix</keyword>
<keyword evidence="1" id="KW-0812">Transmembrane</keyword>
<gene>
    <name evidence="3" type="ORF">PPYR_00304</name>
</gene>
<proteinExistence type="predicted"/>
<reference evidence="3" key="3">
    <citation type="submission" date="2019-08" db="EMBL/GenBank/DDBJ databases">
        <authorList>
            <consortium name="Photinus pyralis genome working group"/>
            <person name="Fallon T.R."/>
            <person name="Sander Lower S.E."/>
            <person name="Weng J.-K."/>
        </authorList>
    </citation>
    <scope>NUCLEOTIDE SEQUENCE</scope>
    <source>
        <strain evidence="3">1611_PpyrPB1</strain>
        <tissue evidence="3">Whole body</tissue>
    </source>
</reference>
<keyword evidence="1" id="KW-0472">Membrane</keyword>
<dbReference type="AlphaFoldDB" id="A0A1Y1MRN5"/>
<protein>
    <submittedName>
        <fullName evidence="2">Uncharacterized protein</fullName>
    </submittedName>
</protein>
<feature type="transmembrane region" description="Helical" evidence="1">
    <location>
        <begin position="34"/>
        <end position="52"/>
    </location>
</feature>
<organism evidence="2">
    <name type="scientific">Photinus pyralis</name>
    <name type="common">Common eastern firefly</name>
    <name type="synonym">Lampyris pyralis</name>
    <dbReference type="NCBI Taxonomy" id="7054"/>
    <lineage>
        <taxon>Eukaryota</taxon>
        <taxon>Metazoa</taxon>
        <taxon>Ecdysozoa</taxon>
        <taxon>Arthropoda</taxon>
        <taxon>Hexapoda</taxon>
        <taxon>Insecta</taxon>
        <taxon>Pterygota</taxon>
        <taxon>Neoptera</taxon>
        <taxon>Endopterygota</taxon>
        <taxon>Coleoptera</taxon>
        <taxon>Polyphaga</taxon>
        <taxon>Elateriformia</taxon>
        <taxon>Elateroidea</taxon>
        <taxon>Lampyridae</taxon>
        <taxon>Lampyrinae</taxon>
        <taxon>Photinus</taxon>
    </lineage>
</organism>
<evidence type="ECO:0000313" key="3">
    <source>
        <dbReference type="EMBL" id="KAB0803334.1"/>
    </source>
</evidence>
<dbReference type="FunCoup" id="A0A1Y1MRN5">
    <property type="interactions" value="3"/>
</dbReference>